<feature type="domain" description="YCII-related" evidence="2">
    <location>
        <begin position="23"/>
        <end position="109"/>
    </location>
</feature>
<evidence type="ECO:0000259" key="2">
    <source>
        <dbReference type="Pfam" id="PF03795"/>
    </source>
</evidence>
<dbReference type="EMBL" id="JACAQK010000006">
    <property type="protein sequence ID" value="NWD35883.1"/>
    <property type="molecule type" value="Genomic_DNA"/>
</dbReference>
<evidence type="ECO:0000313" key="3">
    <source>
        <dbReference type="EMBL" id="NWD35883.1"/>
    </source>
</evidence>
<protein>
    <recommendedName>
        <fullName evidence="2">YCII-related domain-containing protein</fullName>
    </recommendedName>
</protein>
<comment type="similarity">
    <text evidence="1">Belongs to the YciI family.</text>
</comment>
<dbReference type="RefSeq" id="WP_016970025.1">
    <property type="nucleotide sequence ID" value="NZ_CP020369.1"/>
</dbReference>
<dbReference type="InterPro" id="IPR011008">
    <property type="entry name" value="Dimeric_a/b-barrel"/>
</dbReference>
<accession>A0A7Y8DNY8</accession>
<dbReference type="Gene3D" id="3.30.70.1060">
    <property type="entry name" value="Dimeric alpha+beta barrel"/>
    <property type="match status" value="1"/>
</dbReference>
<proteinExistence type="inferred from homology"/>
<name>A0A7Y8DNY8_PSETO</name>
<reference evidence="3 4" key="1">
    <citation type="submission" date="2020-04" db="EMBL/GenBank/DDBJ databases">
        <title>Molecular characterization of pseudomonads from Agaricus bisporus reveal novel blotch 2 pathogens in Western Europe.</title>
        <authorList>
            <person name="Taparia T."/>
            <person name="Krijger M."/>
            <person name="Haynes E."/>
            <person name="Elpinstone J.G."/>
            <person name="Noble R."/>
            <person name="Van Der Wolf J."/>
        </authorList>
    </citation>
    <scope>NUCLEOTIDE SEQUENCE [LARGE SCALE GENOMIC DNA]</scope>
    <source>
        <strain evidence="3 4">IPO3746</strain>
    </source>
</reference>
<dbReference type="SUPFAM" id="SSF54909">
    <property type="entry name" value="Dimeric alpha+beta barrel"/>
    <property type="match status" value="1"/>
</dbReference>
<sequence>MTSKRVTRTQVLEASKGMLQKQFYAVFSTPANGIEAVMENLHEHLEHQCQIERDGILVAAGPHWSDDEQYWDGDGLFIIRATSIEHANRIAAQDPMHKCGARTFSVRPWLVNEGRLNLSIEFSTGKFTLS</sequence>
<organism evidence="3 4">
    <name type="scientific">Pseudomonas tolaasii</name>
    <dbReference type="NCBI Taxonomy" id="29442"/>
    <lineage>
        <taxon>Bacteria</taxon>
        <taxon>Pseudomonadati</taxon>
        <taxon>Pseudomonadota</taxon>
        <taxon>Gammaproteobacteria</taxon>
        <taxon>Pseudomonadales</taxon>
        <taxon>Pseudomonadaceae</taxon>
        <taxon>Pseudomonas</taxon>
    </lineage>
</organism>
<dbReference type="Proteomes" id="UP000549134">
    <property type="component" value="Unassembled WGS sequence"/>
</dbReference>
<dbReference type="Pfam" id="PF03795">
    <property type="entry name" value="YCII"/>
    <property type="match status" value="1"/>
</dbReference>
<dbReference type="GeneID" id="55846760"/>
<evidence type="ECO:0000313" key="4">
    <source>
        <dbReference type="Proteomes" id="UP000549134"/>
    </source>
</evidence>
<gene>
    <name evidence="3" type="ORF">HX787_08445</name>
</gene>
<comment type="caution">
    <text evidence="3">The sequence shown here is derived from an EMBL/GenBank/DDBJ whole genome shotgun (WGS) entry which is preliminary data.</text>
</comment>
<dbReference type="InterPro" id="IPR005545">
    <property type="entry name" value="YCII"/>
</dbReference>
<evidence type="ECO:0000256" key="1">
    <source>
        <dbReference type="ARBA" id="ARBA00007689"/>
    </source>
</evidence>
<dbReference type="AlphaFoldDB" id="A0A7Y8DNY8"/>